<evidence type="ECO:0000313" key="1">
    <source>
        <dbReference type="EMBL" id="SCC54685.1"/>
    </source>
</evidence>
<proteinExistence type="predicted"/>
<dbReference type="EMBL" id="FMBI01000037">
    <property type="protein sequence ID" value="SCC54685.1"/>
    <property type="molecule type" value="Genomic_DNA"/>
</dbReference>
<sequence length="72" mass="8330">MRTMKPRRFEYLISYTNHLGNGFAEGTYLFVSRSKLNSKKDVLDLMEILKEASGAHTVTINNIQLLREKRAL</sequence>
<organism evidence="1 2">
    <name type="scientific">Bacillus thuringiensis</name>
    <dbReference type="NCBI Taxonomy" id="1428"/>
    <lineage>
        <taxon>Bacteria</taxon>
        <taxon>Bacillati</taxon>
        <taxon>Bacillota</taxon>
        <taxon>Bacilli</taxon>
        <taxon>Bacillales</taxon>
        <taxon>Bacillaceae</taxon>
        <taxon>Bacillus</taxon>
        <taxon>Bacillus cereus group</taxon>
    </lineage>
</organism>
<dbReference type="Proteomes" id="UP000195991">
    <property type="component" value="Unassembled WGS sequence"/>
</dbReference>
<name>A0A1C4FGC2_BACTU</name>
<evidence type="ECO:0000313" key="2">
    <source>
        <dbReference type="Proteomes" id="UP000195991"/>
    </source>
</evidence>
<accession>A0A1C4FGC2</accession>
<gene>
    <name evidence="1" type="ORF">BTT61001_04277</name>
</gene>
<dbReference type="RefSeq" id="WP_043935979.1">
    <property type="nucleotide sequence ID" value="NZ_FMBI01000037.1"/>
</dbReference>
<protein>
    <submittedName>
        <fullName evidence="1">Uncharacterized protein</fullName>
    </submittedName>
</protein>
<dbReference type="AlphaFoldDB" id="A0A1C4FGC2"/>
<reference evidence="1 2" key="1">
    <citation type="submission" date="2016-08" db="EMBL/GenBank/DDBJ databases">
        <authorList>
            <person name="Seilhamer J.J."/>
        </authorList>
    </citation>
    <scope>NUCLEOTIDE SEQUENCE [LARGE SCALE GENOMIC DNA]</scope>
    <source>
        <strain evidence="1 2">IEBC_T61001</strain>
    </source>
</reference>